<dbReference type="Proteomes" id="UP000798662">
    <property type="component" value="Chromosome 1"/>
</dbReference>
<reference evidence="1" key="1">
    <citation type="submission" date="2019-11" db="EMBL/GenBank/DDBJ databases">
        <title>Nori genome reveals adaptations in red seaweeds to the harsh intertidal environment.</title>
        <authorList>
            <person name="Wang D."/>
            <person name="Mao Y."/>
        </authorList>
    </citation>
    <scope>NUCLEOTIDE SEQUENCE</scope>
    <source>
        <tissue evidence="1">Gametophyte</tissue>
    </source>
</reference>
<comment type="caution">
    <text evidence="1">The sequence shown here is derived from an EMBL/GenBank/DDBJ whole genome shotgun (WGS) entry which is preliminary data.</text>
</comment>
<accession>A0ACC3BMP6</accession>
<protein>
    <submittedName>
        <fullName evidence="1">Uncharacterized protein</fullName>
    </submittedName>
</protein>
<sequence>MLLATALAASLIATAAAQGPDRTNQAAGVRARDGTCLLTDPCDGQRINMRPFFVFQNSCGDDYLLGRHCGVSLARNAALTVTSSVGNPTLTDEPPPTVTLGTPTLTAVSRRAAKAKAADAAKAASKA</sequence>
<evidence type="ECO:0000313" key="2">
    <source>
        <dbReference type="Proteomes" id="UP000798662"/>
    </source>
</evidence>
<evidence type="ECO:0000313" key="1">
    <source>
        <dbReference type="EMBL" id="KAK1859025.1"/>
    </source>
</evidence>
<organism evidence="1 2">
    <name type="scientific">Pyropia yezoensis</name>
    <name type="common">Susabi-nori</name>
    <name type="synonym">Porphyra yezoensis</name>
    <dbReference type="NCBI Taxonomy" id="2788"/>
    <lineage>
        <taxon>Eukaryota</taxon>
        <taxon>Rhodophyta</taxon>
        <taxon>Bangiophyceae</taxon>
        <taxon>Bangiales</taxon>
        <taxon>Bangiaceae</taxon>
        <taxon>Pyropia</taxon>
    </lineage>
</organism>
<dbReference type="EMBL" id="CM020618">
    <property type="protein sequence ID" value="KAK1859025.1"/>
    <property type="molecule type" value="Genomic_DNA"/>
</dbReference>
<gene>
    <name evidence="1" type="ORF">I4F81_001623</name>
</gene>
<keyword evidence="2" id="KW-1185">Reference proteome</keyword>
<proteinExistence type="predicted"/>
<name>A0ACC3BMP6_PYRYE</name>